<dbReference type="KEGG" id="cle:Clole_2526"/>
<dbReference type="EMBL" id="CP002582">
    <property type="protein sequence ID" value="ADZ84232.1"/>
    <property type="molecule type" value="Genomic_DNA"/>
</dbReference>
<dbReference type="HOGENOM" id="CLU_202393_1_0_9"/>
<evidence type="ECO:0000313" key="3">
    <source>
        <dbReference type="Proteomes" id="UP000008467"/>
    </source>
</evidence>
<dbReference type="Proteomes" id="UP000008467">
    <property type="component" value="Chromosome"/>
</dbReference>
<name>F2JHJ3_CELLD</name>
<evidence type="ECO:0000313" key="2">
    <source>
        <dbReference type="EMBL" id="ADZ84232.1"/>
    </source>
</evidence>
<dbReference type="AlphaFoldDB" id="F2JHJ3"/>
<organism evidence="2 3">
    <name type="scientific">Cellulosilyticum lentocellum (strain ATCC 49066 / DSM 5427 / NCIMB 11756 / RHM5)</name>
    <name type="common">Clostridium lentocellum</name>
    <dbReference type="NCBI Taxonomy" id="642492"/>
    <lineage>
        <taxon>Bacteria</taxon>
        <taxon>Bacillati</taxon>
        <taxon>Bacillota</taxon>
        <taxon>Clostridia</taxon>
        <taxon>Lachnospirales</taxon>
        <taxon>Cellulosilyticaceae</taxon>
        <taxon>Cellulosilyticum</taxon>
    </lineage>
</organism>
<dbReference type="Pfam" id="PF12655">
    <property type="entry name" value="CDIF630_02480-like"/>
    <property type="match status" value="1"/>
</dbReference>
<feature type="region of interest" description="Disordered" evidence="1">
    <location>
        <begin position="1"/>
        <end position="27"/>
    </location>
</feature>
<keyword evidence="3" id="KW-1185">Reference proteome</keyword>
<proteinExistence type="predicted"/>
<gene>
    <name evidence="2" type="ordered locus">Clole_2526</name>
</gene>
<dbReference type="InterPro" id="IPR024209">
    <property type="entry name" value="CDIF630_02480-like"/>
</dbReference>
<accession>F2JHJ3</accession>
<sequence>MHDQKSKALSGKNNKRINNTDTRNSEITFPLVDAQEVNPAAGTSTPSIEDVIHAKDWVDNGSRL</sequence>
<feature type="compositionally biased region" description="Polar residues" evidence="1">
    <location>
        <begin position="16"/>
        <end position="27"/>
    </location>
</feature>
<dbReference type="STRING" id="642492.Clole_2526"/>
<evidence type="ECO:0000256" key="1">
    <source>
        <dbReference type="SAM" id="MobiDB-lite"/>
    </source>
</evidence>
<dbReference type="RefSeq" id="WP_013657525.1">
    <property type="nucleotide sequence ID" value="NC_015275.1"/>
</dbReference>
<evidence type="ECO:0008006" key="4">
    <source>
        <dbReference type="Google" id="ProtNLM"/>
    </source>
</evidence>
<protein>
    <recommendedName>
        <fullName evidence="4">DUF3787 domain-containing protein</fullName>
    </recommendedName>
</protein>
<reference evidence="2 3" key="1">
    <citation type="journal article" date="2011" name="J. Bacteriol.">
        <title>Complete genome sequence of the cellulose-degrading bacterium Cellulosilyticum lentocellum.</title>
        <authorList>
            <consortium name="US DOE Joint Genome Institute"/>
            <person name="Miller D.A."/>
            <person name="Suen G."/>
            <person name="Bruce D."/>
            <person name="Copeland A."/>
            <person name="Cheng J.F."/>
            <person name="Detter C."/>
            <person name="Goodwin L.A."/>
            <person name="Han C.S."/>
            <person name="Hauser L.J."/>
            <person name="Land M.L."/>
            <person name="Lapidus A."/>
            <person name="Lucas S."/>
            <person name="Meincke L."/>
            <person name="Pitluck S."/>
            <person name="Tapia R."/>
            <person name="Teshima H."/>
            <person name="Woyke T."/>
            <person name="Fox B.G."/>
            <person name="Angert E.R."/>
            <person name="Currie C.R."/>
        </authorList>
    </citation>
    <scope>NUCLEOTIDE SEQUENCE [LARGE SCALE GENOMIC DNA]</scope>
    <source>
        <strain evidence="3">ATCC 49066 / DSM 5427 / NCIMB 11756 / RHM5</strain>
    </source>
</reference>